<keyword evidence="3" id="KW-1185">Reference proteome</keyword>
<keyword evidence="1" id="KW-0472">Membrane</keyword>
<keyword evidence="1" id="KW-1133">Transmembrane helix</keyword>
<organism evidence="2 3">
    <name type="scientific">Marasmius crinis-equi</name>
    <dbReference type="NCBI Taxonomy" id="585013"/>
    <lineage>
        <taxon>Eukaryota</taxon>
        <taxon>Fungi</taxon>
        <taxon>Dikarya</taxon>
        <taxon>Basidiomycota</taxon>
        <taxon>Agaricomycotina</taxon>
        <taxon>Agaricomycetes</taxon>
        <taxon>Agaricomycetidae</taxon>
        <taxon>Agaricales</taxon>
        <taxon>Marasmiineae</taxon>
        <taxon>Marasmiaceae</taxon>
        <taxon>Marasmius</taxon>
    </lineage>
</organism>
<feature type="non-terminal residue" evidence="2">
    <location>
        <position position="201"/>
    </location>
</feature>
<feature type="transmembrane region" description="Helical" evidence="1">
    <location>
        <begin position="175"/>
        <end position="196"/>
    </location>
</feature>
<name>A0ABR3ELI1_9AGAR</name>
<keyword evidence="1" id="KW-0812">Transmembrane</keyword>
<sequence>MNMFLYSTELGLVLYAYFHLRLHRFHRYILACSLLTDTACTTVLCYDAWLTLKLATLPGVHPWTLGVSIMFTYIASALEQSFFAHRYWIITRNKYILGLIFLGIVVHIIFGFIAAIYVLVIPDFSKLTFGVPASAVAATVCAATDLLIAVAMFYKIRGIETVNTTTQSLLFRMSLLAIASGVFTATATTLMIVFLFTNVNA</sequence>
<evidence type="ECO:0000256" key="1">
    <source>
        <dbReference type="SAM" id="Phobius"/>
    </source>
</evidence>
<feature type="transmembrane region" description="Helical" evidence="1">
    <location>
        <begin position="133"/>
        <end position="154"/>
    </location>
</feature>
<reference evidence="2 3" key="1">
    <citation type="submission" date="2024-02" db="EMBL/GenBank/DDBJ databases">
        <title>A draft genome for the cacao thread blight pathogen Marasmius crinis-equi.</title>
        <authorList>
            <person name="Cohen S.P."/>
            <person name="Baruah I.K."/>
            <person name="Amoako-Attah I."/>
            <person name="Bukari Y."/>
            <person name="Meinhardt L.W."/>
            <person name="Bailey B.A."/>
        </authorList>
    </citation>
    <scope>NUCLEOTIDE SEQUENCE [LARGE SCALE GENOMIC DNA]</scope>
    <source>
        <strain evidence="2 3">GH-76</strain>
    </source>
</reference>
<protein>
    <submittedName>
        <fullName evidence="2">Uncharacterized protein</fullName>
    </submittedName>
</protein>
<feature type="transmembrane region" description="Helical" evidence="1">
    <location>
        <begin position="95"/>
        <end position="121"/>
    </location>
</feature>
<dbReference type="Proteomes" id="UP001465976">
    <property type="component" value="Unassembled WGS sequence"/>
</dbReference>
<comment type="caution">
    <text evidence="2">The sequence shown here is derived from an EMBL/GenBank/DDBJ whole genome shotgun (WGS) entry which is preliminary data.</text>
</comment>
<dbReference type="EMBL" id="JBAHYK010003234">
    <property type="protein sequence ID" value="KAL0563743.1"/>
    <property type="molecule type" value="Genomic_DNA"/>
</dbReference>
<feature type="transmembrane region" description="Helical" evidence="1">
    <location>
        <begin position="28"/>
        <end position="49"/>
    </location>
</feature>
<feature type="transmembrane region" description="Helical" evidence="1">
    <location>
        <begin position="61"/>
        <end position="83"/>
    </location>
</feature>
<accession>A0ABR3ELI1</accession>
<evidence type="ECO:0000313" key="2">
    <source>
        <dbReference type="EMBL" id="KAL0563743.1"/>
    </source>
</evidence>
<evidence type="ECO:0000313" key="3">
    <source>
        <dbReference type="Proteomes" id="UP001465976"/>
    </source>
</evidence>
<gene>
    <name evidence="2" type="ORF">V5O48_018319</name>
</gene>
<proteinExistence type="predicted"/>